<proteinExistence type="predicted"/>
<sequence length="76" mass="8669">MMVVTIVLALKVVLKTRLFSLSLVMTTSVNLVILLLMVRFKPFSIHLIHCGMVKDVVVLKEFVVHLVLVFRGSIRY</sequence>
<name>A0A1X7SWS2_AMPQE</name>
<keyword evidence="1" id="KW-0472">Membrane</keyword>
<evidence type="ECO:0000256" key="1">
    <source>
        <dbReference type="SAM" id="Phobius"/>
    </source>
</evidence>
<organism evidence="2">
    <name type="scientific">Amphimedon queenslandica</name>
    <name type="common">Sponge</name>
    <dbReference type="NCBI Taxonomy" id="400682"/>
    <lineage>
        <taxon>Eukaryota</taxon>
        <taxon>Metazoa</taxon>
        <taxon>Porifera</taxon>
        <taxon>Demospongiae</taxon>
        <taxon>Heteroscleromorpha</taxon>
        <taxon>Haplosclerida</taxon>
        <taxon>Niphatidae</taxon>
        <taxon>Amphimedon</taxon>
    </lineage>
</organism>
<reference evidence="2" key="1">
    <citation type="submission" date="2017-05" db="UniProtKB">
        <authorList>
            <consortium name="EnsemblMetazoa"/>
        </authorList>
    </citation>
    <scope>IDENTIFICATION</scope>
</reference>
<dbReference type="AlphaFoldDB" id="A0A1X7SWS2"/>
<feature type="transmembrane region" description="Helical" evidence="1">
    <location>
        <begin position="18"/>
        <end position="38"/>
    </location>
</feature>
<evidence type="ECO:0000313" key="2">
    <source>
        <dbReference type="EnsemblMetazoa" id="Aqu2.1.06602_001"/>
    </source>
</evidence>
<keyword evidence="1" id="KW-0812">Transmembrane</keyword>
<dbReference type="InParanoid" id="A0A1X7SWS2"/>
<keyword evidence="1" id="KW-1133">Transmembrane helix</keyword>
<dbReference type="EnsemblMetazoa" id="Aqu2.1.06602_001">
    <property type="protein sequence ID" value="Aqu2.1.06602_001"/>
    <property type="gene ID" value="Aqu2.1.06602"/>
</dbReference>
<protein>
    <submittedName>
        <fullName evidence="2">Uncharacterized protein</fullName>
    </submittedName>
</protein>
<accession>A0A1X7SWS2</accession>